<dbReference type="RefSeq" id="WP_047883337.1">
    <property type="nucleotide sequence ID" value="NZ_CP071325.1"/>
</dbReference>
<dbReference type="PANTHER" id="PTHR13774">
    <property type="entry name" value="PHENAZINE BIOSYNTHESIS PROTEIN"/>
    <property type="match status" value="1"/>
</dbReference>
<keyword evidence="2" id="KW-0413">Isomerase</keyword>
<dbReference type="EMBL" id="LDOU01000002">
    <property type="protein sequence ID" value="KLV11378.1"/>
    <property type="molecule type" value="Genomic_DNA"/>
</dbReference>
<dbReference type="NCBIfam" id="TIGR00654">
    <property type="entry name" value="PhzF_family"/>
    <property type="match status" value="1"/>
</dbReference>
<dbReference type="PIRSF" id="PIRSF016184">
    <property type="entry name" value="PhzC_PhzF"/>
    <property type="match status" value="1"/>
</dbReference>
<evidence type="ECO:0000313" key="5">
    <source>
        <dbReference type="Proteomes" id="UP000035909"/>
    </source>
</evidence>
<reference evidence="4 5" key="1">
    <citation type="submission" date="2015-05" db="EMBL/GenBank/DDBJ databases">
        <title>Photobacterium galathea sp. nov.</title>
        <authorList>
            <person name="Machado H."/>
            <person name="Gram L."/>
        </authorList>
    </citation>
    <scope>NUCLEOTIDE SEQUENCE [LARGE SCALE GENOMIC DNA]</scope>
    <source>
        <strain evidence="4 5">DSM 22954</strain>
    </source>
</reference>
<dbReference type="AlphaFoldDB" id="A0A0J1HIE1"/>
<evidence type="ECO:0000256" key="1">
    <source>
        <dbReference type="ARBA" id="ARBA00008270"/>
    </source>
</evidence>
<dbReference type="InterPro" id="IPR003719">
    <property type="entry name" value="Phenazine_PhzF-like"/>
</dbReference>
<proteinExistence type="inferred from homology"/>
<dbReference type="Gene3D" id="3.10.310.10">
    <property type="entry name" value="Diaminopimelate Epimerase, Chain A, domain 1"/>
    <property type="match status" value="2"/>
</dbReference>
<dbReference type="Proteomes" id="UP000035909">
    <property type="component" value="Unassembled WGS sequence"/>
</dbReference>
<comment type="caution">
    <text evidence="4">The sequence shown here is derived from an EMBL/GenBank/DDBJ whole genome shotgun (WGS) entry which is preliminary data.</text>
</comment>
<dbReference type="GO" id="GO:0005737">
    <property type="term" value="C:cytoplasm"/>
    <property type="evidence" value="ECO:0007669"/>
    <property type="project" value="TreeGrafter"/>
</dbReference>
<accession>A0A0J1HIE1</accession>
<evidence type="ECO:0000256" key="3">
    <source>
        <dbReference type="PIRSR" id="PIRSR016184-1"/>
    </source>
</evidence>
<protein>
    <submittedName>
        <fullName evidence="4">Phenazine biosynthesis protein PhzF</fullName>
    </submittedName>
</protein>
<organism evidence="4 5">
    <name type="scientific">Photobacterium ganghwense</name>
    <dbReference type="NCBI Taxonomy" id="320778"/>
    <lineage>
        <taxon>Bacteria</taxon>
        <taxon>Pseudomonadati</taxon>
        <taxon>Pseudomonadota</taxon>
        <taxon>Gammaproteobacteria</taxon>
        <taxon>Vibrionales</taxon>
        <taxon>Vibrionaceae</taxon>
        <taxon>Photobacterium</taxon>
    </lineage>
</organism>
<dbReference type="OrthoDB" id="9788221at2"/>
<keyword evidence="5" id="KW-1185">Reference proteome</keyword>
<comment type="similarity">
    <text evidence="1">Belongs to the PhzF family.</text>
</comment>
<dbReference type="SUPFAM" id="SSF54506">
    <property type="entry name" value="Diaminopimelate epimerase-like"/>
    <property type="match status" value="1"/>
</dbReference>
<dbReference type="GO" id="GO:0016853">
    <property type="term" value="F:isomerase activity"/>
    <property type="evidence" value="ECO:0007669"/>
    <property type="project" value="UniProtKB-KW"/>
</dbReference>
<dbReference type="STRING" id="320778.ABT57_01075"/>
<gene>
    <name evidence="4" type="ORF">ABT57_01075</name>
</gene>
<sequence>MNLDVFQVDAFTSEPFKGNPAAVCLIPPEYTHHMDETLMLAIAREMAVSETAFLFLHDMRLRWFTPEVEVALCGHGTLSVAHVLKELGRIEKGETIAFSTLSGVLRVTVSDNDIVMDFPATEVDTSAQLPQALLSGLGLTESQVVASGLFDTKYFIEVSDEAIVRSLSPDFSALKQLPGRSVLISVRAAEGTDIISRYFAPWVGVNEDPVTGSAHCALATYWGNMLNLTTLSGYQASARGGQVNMTLCDDNRVKLSGQAVTVLKGQLMLPSC</sequence>
<evidence type="ECO:0000256" key="2">
    <source>
        <dbReference type="ARBA" id="ARBA00023235"/>
    </source>
</evidence>
<evidence type="ECO:0000313" key="4">
    <source>
        <dbReference type="EMBL" id="KLV11378.1"/>
    </source>
</evidence>
<dbReference type="PATRIC" id="fig|320778.3.peg.223"/>
<feature type="active site" evidence="3">
    <location>
        <position position="50"/>
    </location>
</feature>
<dbReference type="PANTHER" id="PTHR13774:SF17">
    <property type="entry name" value="PHENAZINE BIOSYNTHESIS-LIKE DOMAIN-CONTAINING PROTEIN"/>
    <property type="match status" value="1"/>
</dbReference>
<name>A0A0J1HIE1_9GAMM</name>
<dbReference type="Pfam" id="PF02567">
    <property type="entry name" value="PhzC-PhzF"/>
    <property type="match status" value="1"/>
</dbReference>